<evidence type="ECO:0000313" key="2">
    <source>
        <dbReference type="Proteomes" id="UP001516351"/>
    </source>
</evidence>
<name>A0ABX2P8F8_9PROT</name>
<dbReference type="Proteomes" id="UP001516351">
    <property type="component" value="Unassembled WGS sequence"/>
</dbReference>
<dbReference type="InterPro" id="IPR038696">
    <property type="entry name" value="IalB_sf"/>
</dbReference>
<keyword evidence="2" id="KW-1185">Reference proteome</keyword>
<gene>
    <name evidence="1" type="ORF">HW542_15645</name>
</gene>
<accession>A0ABX2P8F8</accession>
<dbReference type="RefSeq" id="WP_267311716.1">
    <property type="nucleotide sequence ID" value="NZ_JABXXU010000013.1"/>
</dbReference>
<proteinExistence type="predicted"/>
<sequence length="199" mass="20958">MHKLRRSHILGAVAGIGFLGLIASSWTGQASDKRLTAPAAGDLSGGQATDGYALPSGASSLDETYQDWKVICRKSGMVSQCVIAQQLINEKSRQRILTLQFSPSKIQVTGVAIMPFGLLLAKGATLTADGQKIGNYAFSTCLPTGCVVPFNISSAQFAHISQASRIEIRAAAPDGKGMEISISPKGLNAATARLVEIRR</sequence>
<comment type="caution">
    <text evidence="1">The sequence shown here is derived from an EMBL/GenBank/DDBJ whole genome shotgun (WGS) entry which is preliminary data.</text>
</comment>
<protein>
    <submittedName>
        <fullName evidence="1">Invasion associated locus B family protein</fullName>
    </submittedName>
</protein>
<dbReference type="InterPro" id="IPR010642">
    <property type="entry name" value="Invasion_prot_B"/>
</dbReference>
<dbReference type="Gene3D" id="2.60.40.1880">
    <property type="entry name" value="Invasion associated locus B (IalB) protein"/>
    <property type="match status" value="1"/>
</dbReference>
<evidence type="ECO:0000313" key="1">
    <source>
        <dbReference type="EMBL" id="NVN48234.1"/>
    </source>
</evidence>
<dbReference type="EMBL" id="JABXXV010000012">
    <property type="protein sequence ID" value="NVN48234.1"/>
    <property type="molecule type" value="Genomic_DNA"/>
</dbReference>
<reference evidence="1 2" key="1">
    <citation type="submission" date="2020-06" db="EMBL/GenBank/DDBJ databases">
        <title>Synonyms of Asaia species.</title>
        <authorList>
            <person name="Sombolestani A."/>
        </authorList>
    </citation>
    <scope>NUCLEOTIDE SEQUENCE [LARGE SCALE GENOMIC DNA]</scope>
    <source>
        <strain evidence="1 2">LMG 27047</strain>
    </source>
</reference>
<dbReference type="Pfam" id="PF06776">
    <property type="entry name" value="IalB"/>
    <property type="match status" value="1"/>
</dbReference>
<organism evidence="1 2">
    <name type="scientific">Asaia spathodeae</name>
    <dbReference type="NCBI Taxonomy" id="657016"/>
    <lineage>
        <taxon>Bacteria</taxon>
        <taxon>Pseudomonadati</taxon>
        <taxon>Pseudomonadota</taxon>
        <taxon>Alphaproteobacteria</taxon>
        <taxon>Acetobacterales</taxon>
        <taxon>Acetobacteraceae</taxon>
        <taxon>Asaia</taxon>
    </lineage>
</organism>